<proteinExistence type="predicted"/>
<gene>
    <name evidence="2" type="ORF">RCL2_000944700</name>
</gene>
<dbReference type="EMBL" id="BLAL01000059">
    <property type="protein sequence ID" value="GES82227.1"/>
    <property type="molecule type" value="Genomic_DNA"/>
</dbReference>
<dbReference type="AlphaFoldDB" id="A0A8H3L631"/>
<comment type="caution">
    <text evidence="2">The sequence shown here is derived from an EMBL/GenBank/DDBJ whole genome shotgun (WGS) entry which is preliminary data.</text>
</comment>
<feature type="compositionally biased region" description="Low complexity" evidence="1">
    <location>
        <begin position="45"/>
        <end position="59"/>
    </location>
</feature>
<evidence type="ECO:0000313" key="3">
    <source>
        <dbReference type="Proteomes" id="UP000615446"/>
    </source>
</evidence>
<organism evidence="2 3">
    <name type="scientific">Rhizophagus clarus</name>
    <dbReference type="NCBI Taxonomy" id="94130"/>
    <lineage>
        <taxon>Eukaryota</taxon>
        <taxon>Fungi</taxon>
        <taxon>Fungi incertae sedis</taxon>
        <taxon>Mucoromycota</taxon>
        <taxon>Glomeromycotina</taxon>
        <taxon>Glomeromycetes</taxon>
        <taxon>Glomerales</taxon>
        <taxon>Glomeraceae</taxon>
        <taxon>Rhizophagus</taxon>
    </lineage>
</organism>
<dbReference type="Proteomes" id="UP000615446">
    <property type="component" value="Unassembled WGS sequence"/>
</dbReference>
<sequence length="145" mass="16624">MANWWISSRWIEPESDDDDDDEDNDGDNNDDDNNGNDDNNDDDNNGNGDNNDDGNNGNADKNDGTNEEQNDDNNEKERKMATDTKADKLKEYETESLIEFLRGDSKIKHIEVGDLFTKLEEKKITGDSFLKLSGWDFKEYGMLMR</sequence>
<feature type="compositionally biased region" description="Acidic residues" evidence="1">
    <location>
        <begin position="13"/>
        <end position="44"/>
    </location>
</feature>
<protein>
    <submittedName>
        <fullName evidence="2">Uncharacterized protein</fullName>
    </submittedName>
</protein>
<feature type="region of interest" description="Disordered" evidence="1">
    <location>
        <begin position="1"/>
        <end position="88"/>
    </location>
</feature>
<name>A0A8H3L631_9GLOM</name>
<evidence type="ECO:0000256" key="1">
    <source>
        <dbReference type="SAM" id="MobiDB-lite"/>
    </source>
</evidence>
<accession>A0A8H3L631</accession>
<reference evidence="2" key="1">
    <citation type="submission" date="2019-10" db="EMBL/GenBank/DDBJ databases">
        <title>Conservation and host-specific expression of non-tandemly repeated heterogenous ribosome RNA gene in arbuscular mycorrhizal fungi.</title>
        <authorList>
            <person name="Maeda T."/>
            <person name="Kobayashi Y."/>
            <person name="Nakagawa T."/>
            <person name="Ezawa T."/>
            <person name="Yamaguchi K."/>
            <person name="Bino T."/>
            <person name="Nishimoto Y."/>
            <person name="Shigenobu S."/>
            <person name="Kawaguchi M."/>
        </authorList>
    </citation>
    <scope>NUCLEOTIDE SEQUENCE</scope>
    <source>
        <strain evidence="2">HR1</strain>
    </source>
</reference>
<feature type="compositionally biased region" description="Basic and acidic residues" evidence="1">
    <location>
        <begin position="73"/>
        <end position="88"/>
    </location>
</feature>
<evidence type="ECO:0000313" key="2">
    <source>
        <dbReference type="EMBL" id="GES82227.1"/>
    </source>
</evidence>